<gene>
    <name evidence="7" type="ORF">QYM36_011272</name>
</gene>
<comment type="similarity">
    <text evidence="2">Belongs to the TAPT1 family.</text>
</comment>
<dbReference type="PANTHER" id="PTHR13317:SF4">
    <property type="entry name" value="TRANSMEMBRANE ANTERIOR POSTERIOR TRANSFORMATION PROTEIN 1 HOMOLOG"/>
    <property type="match status" value="1"/>
</dbReference>
<evidence type="ECO:0000256" key="4">
    <source>
        <dbReference type="ARBA" id="ARBA00022989"/>
    </source>
</evidence>
<dbReference type="GO" id="GO:0045724">
    <property type="term" value="P:positive regulation of cilium assembly"/>
    <property type="evidence" value="ECO:0007669"/>
    <property type="project" value="TreeGrafter"/>
</dbReference>
<feature type="transmembrane region" description="Helical" evidence="6">
    <location>
        <begin position="53"/>
        <end position="75"/>
    </location>
</feature>
<feature type="transmembrane region" description="Helical" evidence="6">
    <location>
        <begin position="316"/>
        <end position="339"/>
    </location>
</feature>
<proteinExistence type="inferred from homology"/>
<dbReference type="InterPro" id="IPR008010">
    <property type="entry name" value="Tatp1"/>
</dbReference>
<feature type="transmembrane region" description="Helical" evidence="6">
    <location>
        <begin position="222"/>
        <end position="242"/>
    </location>
</feature>
<dbReference type="Proteomes" id="UP001187531">
    <property type="component" value="Unassembled WGS sequence"/>
</dbReference>
<comment type="subcellular location">
    <subcellularLocation>
        <location evidence="1">Membrane</location>
        <topology evidence="1">Multi-pass membrane protein</topology>
    </subcellularLocation>
</comment>
<dbReference type="EMBL" id="JAVRJZ010000015">
    <property type="protein sequence ID" value="KAK2712521.1"/>
    <property type="molecule type" value="Genomic_DNA"/>
</dbReference>
<evidence type="ECO:0000256" key="1">
    <source>
        <dbReference type="ARBA" id="ARBA00004141"/>
    </source>
</evidence>
<dbReference type="PANTHER" id="PTHR13317">
    <property type="entry name" value="TRANSMEMBRANE ANTERIOR POSTERIOR TRANSFORMATION PROTEIN 1 HOMOLOG"/>
    <property type="match status" value="1"/>
</dbReference>
<dbReference type="GO" id="GO:0036064">
    <property type="term" value="C:ciliary basal body"/>
    <property type="evidence" value="ECO:0007669"/>
    <property type="project" value="TreeGrafter"/>
</dbReference>
<protein>
    <submittedName>
        <fullName evidence="7">Uncharacterized protein</fullName>
    </submittedName>
</protein>
<organism evidence="7 8">
    <name type="scientific">Artemia franciscana</name>
    <name type="common">Brine shrimp</name>
    <name type="synonym">Artemia sanfranciscana</name>
    <dbReference type="NCBI Taxonomy" id="6661"/>
    <lineage>
        <taxon>Eukaryota</taxon>
        <taxon>Metazoa</taxon>
        <taxon>Ecdysozoa</taxon>
        <taxon>Arthropoda</taxon>
        <taxon>Crustacea</taxon>
        <taxon>Branchiopoda</taxon>
        <taxon>Anostraca</taxon>
        <taxon>Artemiidae</taxon>
        <taxon>Artemia</taxon>
    </lineage>
</organism>
<name>A0AA88HRG0_ARTSF</name>
<dbReference type="AlphaFoldDB" id="A0AA88HRG0"/>
<keyword evidence="3 6" id="KW-0812">Transmembrane</keyword>
<dbReference type="Pfam" id="PF05346">
    <property type="entry name" value="DUF747"/>
    <property type="match status" value="1"/>
</dbReference>
<feature type="transmembrane region" description="Helical" evidence="6">
    <location>
        <begin position="12"/>
        <end position="32"/>
    </location>
</feature>
<reference evidence="7" key="1">
    <citation type="submission" date="2023-07" db="EMBL/GenBank/DDBJ databases">
        <title>Chromosome-level genome assembly of Artemia franciscana.</title>
        <authorList>
            <person name="Jo E."/>
        </authorList>
    </citation>
    <scope>NUCLEOTIDE SEQUENCE</scope>
    <source>
        <tissue evidence="7">Whole body</tissue>
    </source>
</reference>
<comment type="caution">
    <text evidence="7">The sequence shown here is derived from an EMBL/GenBank/DDBJ whole genome shotgun (WGS) entry which is preliminary data.</text>
</comment>
<keyword evidence="5 6" id="KW-0472">Membrane</keyword>
<keyword evidence="8" id="KW-1185">Reference proteome</keyword>
<evidence type="ECO:0000313" key="8">
    <source>
        <dbReference type="Proteomes" id="UP001187531"/>
    </source>
</evidence>
<feature type="non-terminal residue" evidence="7">
    <location>
        <position position="1"/>
    </location>
</feature>
<evidence type="ECO:0000313" key="7">
    <source>
        <dbReference type="EMBL" id="KAK2712521.1"/>
    </source>
</evidence>
<evidence type="ECO:0000256" key="3">
    <source>
        <dbReference type="ARBA" id="ARBA00022692"/>
    </source>
</evidence>
<keyword evidence="4 6" id="KW-1133">Transmembrane helix</keyword>
<accession>A0AA88HRG0</accession>
<evidence type="ECO:0000256" key="2">
    <source>
        <dbReference type="ARBA" id="ARBA00008803"/>
    </source>
</evidence>
<feature type="transmembrane region" description="Helical" evidence="6">
    <location>
        <begin position="129"/>
        <end position="153"/>
    </location>
</feature>
<evidence type="ECO:0000256" key="5">
    <source>
        <dbReference type="ARBA" id="ARBA00023136"/>
    </source>
</evidence>
<dbReference type="GO" id="GO:0005789">
    <property type="term" value="C:endoplasmic reticulum membrane"/>
    <property type="evidence" value="ECO:0007669"/>
    <property type="project" value="TreeGrafter"/>
</dbReference>
<evidence type="ECO:0000256" key="6">
    <source>
        <dbReference type="SAM" id="Phobius"/>
    </source>
</evidence>
<sequence>CADSFLYLFTYLPLRLLSVILSLLSRPFSMCFRNQRRKRSLLDVHEKVDILKGLLIILVSWLLLKIDTAVVYHLIRTQSIIKLYIFYNMLEVADRLCSVFGQDIVDALFWTATEPRGRKREHLGVIPHFILAFVCIIFHTMIILCQATTLSVAMNSRNKALLTIMLSNNFVELKGSVFKKFEKNNLFQLSCADIRERFHLFILLSMVVIQTMREYAWKEDRFWILVPDCITVLLAELIIDWVKHAFITRFNDIPIDVYKDFTTSLAYDLADTKQKFAHTDHSDIVARRMGFTPIPLSVLVIRIILRATRWTEVSNLIVLFFLWLTFFSVKVLSSVLFLGSACELIDDHQKAKGFNKSKQETEILIDEVERDALIGLKLRSKSVCSLPAEATCDVIPRSPKGRSLSQSPVRRRKVTIYDERAVSVDGNGDDLPGDATLSMEAKSKNPFNAINLENPTIVIKQAKSRINVGCLNIRSVKQEATQAFLAHKMEKYNIDILCISVSETRISGSGSIVITAPETLHQFHFCYSGVEDNSGLHHKPSHFLTWHSNDGVTKAKIDFILVRQRWRSSVQDSRSYNGADTGSQSGSVHQLVAAKILLSLATRRKHKPKAGFDIDLIGLKVSTEKTKFMAINHDRGPFSLTVNQV</sequence>